<evidence type="ECO:0000313" key="2">
    <source>
        <dbReference type="EMBL" id="MBB5744556.1"/>
    </source>
</evidence>
<proteinExistence type="predicted"/>
<keyword evidence="3" id="KW-1185">Reference proteome</keyword>
<keyword evidence="1" id="KW-1133">Transmembrane helix</keyword>
<protein>
    <submittedName>
        <fullName evidence="2">O-antigen/teichoic acid export membrane protein</fullName>
    </submittedName>
</protein>
<dbReference type="EMBL" id="JACHOR010000001">
    <property type="protein sequence ID" value="MBB5744556.1"/>
    <property type="molecule type" value="Genomic_DNA"/>
</dbReference>
<evidence type="ECO:0000313" key="3">
    <source>
        <dbReference type="Proteomes" id="UP000545037"/>
    </source>
</evidence>
<reference evidence="2 3" key="1">
    <citation type="submission" date="2020-08" db="EMBL/GenBank/DDBJ databases">
        <title>Genomic Encyclopedia of Type Strains, Phase IV (KMG-IV): sequencing the most valuable type-strain genomes for metagenomic binning, comparative biology and taxonomic classification.</title>
        <authorList>
            <person name="Goeker M."/>
        </authorList>
    </citation>
    <scope>NUCLEOTIDE SEQUENCE [LARGE SCALE GENOMIC DNA]</scope>
    <source>
        <strain evidence="2 3">DSM 4737</strain>
    </source>
</reference>
<dbReference type="RefSeq" id="WP_183211538.1">
    <property type="nucleotide sequence ID" value="NZ_JACHOR010000001.1"/>
</dbReference>
<comment type="caution">
    <text evidence="2">The sequence shown here is derived from an EMBL/GenBank/DDBJ whole genome shotgun (WGS) entry which is preliminary data.</text>
</comment>
<dbReference type="AlphaFoldDB" id="A0A7W9CFM5"/>
<evidence type="ECO:0000256" key="1">
    <source>
        <dbReference type="SAM" id="Phobius"/>
    </source>
</evidence>
<keyword evidence="1" id="KW-0472">Membrane</keyword>
<dbReference type="Proteomes" id="UP000545037">
    <property type="component" value="Unassembled WGS sequence"/>
</dbReference>
<gene>
    <name evidence="2" type="ORF">GGR13_000128</name>
</gene>
<feature type="transmembrane region" description="Helical" evidence="1">
    <location>
        <begin position="7"/>
        <end position="26"/>
    </location>
</feature>
<sequence length="69" mass="7493">MRIQTIQIVAALIAAIAFTLAFIAAGAFLLSLMFGLVGAAAVAWLTYMVATRWLSRRRHRDVTPSGSTR</sequence>
<feature type="transmembrane region" description="Helical" evidence="1">
    <location>
        <begin position="32"/>
        <end position="50"/>
    </location>
</feature>
<name>A0A7W9CFM5_9CAUL</name>
<organism evidence="2 3">
    <name type="scientific">Brevundimonas variabilis</name>
    <dbReference type="NCBI Taxonomy" id="74312"/>
    <lineage>
        <taxon>Bacteria</taxon>
        <taxon>Pseudomonadati</taxon>
        <taxon>Pseudomonadota</taxon>
        <taxon>Alphaproteobacteria</taxon>
        <taxon>Caulobacterales</taxon>
        <taxon>Caulobacteraceae</taxon>
        <taxon>Brevundimonas</taxon>
    </lineage>
</organism>
<keyword evidence="1" id="KW-0812">Transmembrane</keyword>
<accession>A0A7W9CFM5</accession>